<name>A0ABT9JE26_9RHOB</name>
<keyword evidence="1" id="KW-1133">Transmembrane helix</keyword>
<gene>
    <name evidence="2" type="ORF">Q5Y72_13345</name>
</gene>
<dbReference type="RefSeq" id="WP_305963921.1">
    <property type="nucleotide sequence ID" value="NZ_JAVAMQ010000012.1"/>
</dbReference>
<sequence>MPRLVRLYTASVATGVVLAMLFTGLLVWLDVAGLRRLVLGSTSGWLGAGLLVFFNAIVFGGVQFAIAVMRLADAPPPRGGQRRPTRAAAYPPRVIPATVAAPARRR</sequence>
<evidence type="ECO:0000313" key="2">
    <source>
        <dbReference type="EMBL" id="MDP5308073.1"/>
    </source>
</evidence>
<protein>
    <submittedName>
        <fullName evidence="2">Uncharacterized protein</fullName>
    </submittedName>
</protein>
<evidence type="ECO:0000313" key="3">
    <source>
        <dbReference type="Proteomes" id="UP001224997"/>
    </source>
</evidence>
<feature type="transmembrane region" description="Helical" evidence="1">
    <location>
        <begin position="49"/>
        <end position="72"/>
    </location>
</feature>
<accession>A0ABT9JE26</accession>
<keyword evidence="1" id="KW-0472">Membrane</keyword>
<evidence type="ECO:0000256" key="1">
    <source>
        <dbReference type="SAM" id="Phobius"/>
    </source>
</evidence>
<keyword evidence="1" id="KW-0812">Transmembrane</keyword>
<proteinExistence type="predicted"/>
<keyword evidence="3" id="KW-1185">Reference proteome</keyword>
<comment type="caution">
    <text evidence="2">The sequence shown here is derived from an EMBL/GenBank/DDBJ whole genome shotgun (WGS) entry which is preliminary data.</text>
</comment>
<organism evidence="2 3">
    <name type="scientific">Paracoccus spongiarum</name>
    <dbReference type="NCBI Taxonomy" id="3064387"/>
    <lineage>
        <taxon>Bacteria</taxon>
        <taxon>Pseudomonadati</taxon>
        <taxon>Pseudomonadota</taxon>
        <taxon>Alphaproteobacteria</taxon>
        <taxon>Rhodobacterales</taxon>
        <taxon>Paracoccaceae</taxon>
        <taxon>Paracoccus</taxon>
    </lineage>
</organism>
<reference evidence="2 3" key="1">
    <citation type="submission" date="2023-08" db="EMBL/GenBank/DDBJ databases">
        <authorList>
            <person name="Park J.-S."/>
        </authorList>
    </citation>
    <scope>NUCLEOTIDE SEQUENCE [LARGE SCALE GENOMIC DNA]</scope>
    <source>
        <strain evidence="2 3">2205BS29-5</strain>
    </source>
</reference>
<dbReference type="Proteomes" id="UP001224997">
    <property type="component" value="Unassembled WGS sequence"/>
</dbReference>
<feature type="transmembrane region" description="Helical" evidence="1">
    <location>
        <begin position="7"/>
        <end position="29"/>
    </location>
</feature>
<dbReference type="EMBL" id="JAVAMQ010000012">
    <property type="protein sequence ID" value="MDP5308073.1"/>
    <property type="molecule type" value="Genomic_DNA"/>
</dbReference>